<evidence type="ECO:0000313" key="10">
    <source>
        <dbReference type="Proteomes" id="UP000215539"/>
    </source>
</evidence>
<keyword evidence="6" id="KW-0732">Signal</keyword>
<dbReference type="GO" id="GO:0070005">
    <property type="term" value="F:cysteine-type aminopeptidase activity"/>
    <property type="evidence" value="ECO:0007669"/>
    <property type="project" value="InterPro"/>
</dbReference>
<dbReference type="Pfam" id="PF03051">
    <property type="entry name" value="Peptidase_C1_2"/>
    <property type="match status" value="1"/>
</dbReference>
<comment type="similarity">
    <text evidence="4">Belongs to the peptidase C1 family.</text>
</comment>
<feature type="active site" evidence="5">
    <location>
        <position position="328"/>
    </location>
</feature>
<dbReference type="KEGG" id="chg:AXF12_09790"/>
<feature type="chain" id="PRO_5043926053" description="Aminopeptidase" evidence="6">
    <location>
        <begin position="19"/>
        <end position="394"/>
    </location>
</feature>
<organism evidence="8 10">
    <name type="scientific">Capnocytophaga haemolytica</name>
    <dbReference type="NCBI Taxonomy" id="45243"/>
    <lineage>
        <taxon>Bacteria</taxon>
        <taxon>Pseudomonadati</taxon>
        <taxon>Bacteroidota</taxon>
        <taxon>Flavobacteriia</taxon>
        <taxon>Flavobacteriales</taxon>
        <taxon>Flavobacteriaceae</taxon>
        <taxon>Capnocytophaga</taxon>
    </lineage>
</organism>
<keyword evidence="4 8" id="KW-0031">Aminopeptidase</keyword>
<evidence type="ECO:0000256" key="6">
    <source>
        <dbReference type="SAM" id="SignalP"/>
    </source>
</evidence>
<dbReference type="GO" id="GO:0005737">
    <property type="term" value="C:cytoplasm"/>
    <property type="evidence" value="ECO:0007669"/>
    <property type="project" value="TreeGrafter"/>
</dbReference>
<dbReference type="InterPro" id="IPR004134">
    <property type="entry name" value="Peptidase_C1B"/>
</dbReference>
<evidence type="ECO:0000256" key="1">
    <source>
        <dbReference type="ARBA" id="ARBA00022670"/>
    </source>
</evidence>
<dbReference type="RefSeq" id="WP_066430682.1">
    <property type="nucleotide sequence ID" value="NZ_CP014227.1"/>
</dbReference>
<dbReference type="EMBL" id="CP014227">
    <property type="protein sequence ID" value="AMD85775.1"/>
    <property type="molecule type" value="Genomic_DNA"/>
</dbReference>
<evidence type="ECO:0000256" key="2">
    <source>
        <dbReference type="ARBA" id="ARBA00022801"/>
    </source>
</evidence>
<dbReference type="InterPro" id="IPR038765">
    <property type="entry name" value="Papain-like_cys_pep_sf"/>
</dbReference>
<dbReference type="GO" id="GO:0006508">
    <property type="term" value="P:proteolysis"/>
    <property type="evidence" value="ECO:0007669"/>
    <property type="project" value="UniProtKB-KW"/>
</dbReference>
<sequence>MKRIALFIALSVVSYVSAQDNLINSLSGNQTDNAGFKFTKIIDLSHTEVKDQGSSGTCWSYAGASFLESEMIRMGKKTVDLAEIFTARNSYIEKAKQYVRMHGYLDYGQGGELHDVINMYAKYGALPQSVYTGLNYGTNRNDFSESHAVFKGFLEGLMKHDSKKPLTPSWLPAFTATVDAYLGAVPETFTFEGKKYTPKSFAKEVVGINPADYVEMVSYEDQPKYQNVFMAVSDNWSFDWAYNVAMTDLTKVIDNALKKGFTVGWSSDVSERYFSWKNGVAFVPEQDIATLSMADQLNLFLAPPKAERTITPEMRQKAFDNYETQDDHGMHIVGLAKDQTGREYYIVKNSWGAKNDYQGFIYVSKAYVQYKTTAIMVHKDGVPKDILKNWKKQQ</sequence>
<feature type="active site" evidence="5">
    <location>
        <position position="58"/>
    </location>
</feature>
<feature type="active site" evidence="5">
    <location>
        <position position="349"/>
    </location>
</feature>
<dbReference type="PIRSF" id="PIRSF005700">
    <property type="entry name" value="PepC"/>
    <property type="match status" value="1"/>
</dbReference>
<dbReference type="Proteomes" id="UP000065822">
    <property type="component" value="Chromosome"/>
</dbReference>
<dbReference type="GO" id="GO:0009636">
    <property type="term" value="P:response to toxic substance"/>
    <property type="evidence" value="ECO:0007669"/>
    <property type="project" value="TreeGrafter"/>
</dbReference>
<dbReference type="SUPFAM" id="SSF54001">
    <property type="entry name" value="Cysteine proteinases"/>
    <property type="match status" value="1"/>
</dbReference>
<dbReference type="EMBL" id="LT906449">
    <property type="protein sequence ID" value="SNV15932.1"/>
    <property type="molecule type" value="Genomic_DNA"/>
</dbReference>
<evidence type="ECO:0000313" key="8">
    <source>
        <dbReference type="EMBL" id="SNV15932.1"/>
    </source>
</evidence>
<feature type="signal peptide" evidence="6">
    <location>
        <begin position="1"/>
        <end position="18"/>
    </location>
</feature>
<evidence type="ECO:0000256" key="5">
    <source>
        <dbReference type="PIRSR" id="PIRSR005700-1"/>
    </source>
</evidence>
<keyword evidence="2 4" id="KW-0378">Hydrolase</keyword>
<reference evidence="8 10" key="2">
    <citation type="submission" date="2017-06" db="EMBL/GenBank/DDBJ databases">
        <authorList>
            <consortium name="Pathogen Informatics"/>
        </authorList>
    </citation>
    <scope>NUCLEOTIDE SEQUENCE [LARGE SCALE GENOMIC DNA]</scope>
    <source>
        <strain evidence="8 10">NCTC12947</strain>
    </source>
</reference>
<dbReference type="PANTHER" id="PTHR10363:SF2">
    <property type="entry name" value="BLEOMYCIN HYDROLASE"/>
    <property type="match status" value="1"/>
</dbReference>
<dbReference type="Gene3D" id="3.90.70.10">
    <property type="entry name" value="Cysteine proteinases"/>
    <property type="match status" value="1"/>
</dbReference>
<dbReference type="GO" id="GO:0043418">
    <property type="term" value="P:homocysteine catabolic process"/>
    <property type="evidence" value="ECO:0007669"/>
    <property type="project" value="TreeGrafter"/>
</dbReference>
<evidence type="ECO:0000313" key="9">
    <source>
        <dbReference type="Proteomes" id="UP000065822"/>
    </source>
</evidence>
<proteinExistence type="inferred from homology"/>
<keyword evidence="3 4" id="KW-0788">Thiol protease</keyword>
<dbReference type="InterPro" id="IPR000169">
    <property type="entry name" value="Pept_cys_AS"/>
</dbReference>
<dbReference type="Proteomes" id="UP000215539">
    <property type="component" value="Chromosome 1"/>
</dbReference>
<evidence type="ECO:0000256" key="4">
    <source>
        <dbReference type="PIRNR" id="PIRNR005700"/>
    </source>
</evidence>
<gene>
    <name evidence="8" type="primary">pepC</name>
    <name evidence="7" type="ORF">AXF12_09790</name>
    <name evidence="8" type="ORF">SAMEA44541418_02199</name>
</gene>
<dbReference type="PANTHER" id="PTHR10363">
    <property type="entry name" value="BLEOMYCIN HYDROLASE"/>
    <property type="match status" value="1"/>
</dbReference>
<evidence type="ECO:0000256" key="3">
    <source>
        <dbReference type="ARBA" id="ARBA00022807"/>
    </source>
</evidence>
<keyword evidence="9" id="KW-1185">Reference proteome</keyword>
<keyword evidence="1 4" id="KW-0645">Protease</keyword>
<evidence type="ECO:0000313" key="7">
    <source>
        <dbReference type="EMBL" id="AMD85775.1"/>
    </source>
</evidence>
<accession>A0AAX2H2C5</accession>
<dbReference type="PROSITE" id="PS00139">
    <property type="entry name" value="THIOL_PROTEASE_CYS"/>
    <property type="match status" value="1"/>
</dbReference>
<dbReference type="AlphaFoldDB" id="A0AAX2H2C5"/>
<reference evidence="7 9" key="1">
    <citation type="submission" date="2016-02" db="EMBL/GenBank/DDBJ databases">
        <authorList>
            <person name="Holder M.E."/>
            <person name="Ajami N.J."/>
            <person name="Petrosino J.F."/>
        </authorList>
    </citation>
    <scope>NUCLEOTIDE SEQUENCE [LARGE SCALE GENOMIC DNA]</scope>
    <source>
        <strain evidence="7 9">CCUG 32990</strain>
    </source>
</reference>
<protein>
    <recommendedName>
        <fullName evidence="4">Aminopeptidase</fullName>
    </recommendedName>
</protein>
<name>A0AAX2H2C5_9FLAO</name>